<feature type="region of interest" description="Disordered" evidence="1">
    <location>
        <begin position="190"/>
        <end position="222"/>
    </location>
</feature>
<dbReference type="AlphaFoldDB" id="A0AAD6CAQ7"/>
<organism evidence="3 4">
    <name type="scientific">Penicillium daleae</name>
    <dbReference type="NCBI Taxonomy" id="63821"/>
    <lineage>
        <taxon>Eukaryota</taxon>
        <taxon>Fungi</taxon>
        <taxon>Dikarya</taxon>
        <taxon>Ascomycota</taxon>
        <taxon>Pezizomycotina</taxon>
        <taxon>Eurotiomycetes</taxon>
        <taxon>Eurotiomycetidae</taxon>
        <taxon>Eurotiales</taxon>
        <taxon>Aspergillaceae</taxon>
        <taxon>Penicillium</taxon>
    </lineage>
</organism>
<keyword evidence="4" id="KW-1185">Reference proteome</keyword>
<dbReference type="GeneID" id="81597382"/>
<dbReference type="EMBL" id="JAPVEA010000004">
    <property type="protein sequence ID" value="KAJ5455493.1"/>
    <property type="molecule type" value="Genomic_DNA"/>
</dbReference>
<name>A0AAD6CAQ7_9EURO</name>
<dbReference type="InterPro" id="IPR022698">
    <property type="entry name" value="OrsD"/>
</dbReference>
<gene>
    <name evidence="3" type="ORF">N7458_003757</name>
</gene>
<feature type="compositionally biased region" description="Polar residues" evidence="1">
    <location>
        <begin position="190"/>
        <end position="203"/>
    </location>
</feature>
<protein>
    <recommendedName>
        <fullName evidence="2">C2H2-type domain-containing protein</fullName>
    </recommendedName>
</protein>
<dbReference type="PROSITE" id="PS00028">
    <property type="entry name" value="ZINC_FINGER_C2H2_1"/>
    <property type="match status" value="1"/>
</dbReference>
<evidence type="ECO:0000313" key="3">
    <source>
        <dbReference type="EMBL" id="KAJ5455493.1"/>
    </source>
</evidence>
<comment type="caution">
    <text evidence="3">The sequence shown here is derived from an EMBL/GenBank/DDBJ whole genome shotgun (WGS) entry which is preliminary data.</text>
</comment>
<dbReference type="Pfam" id="PF12013">
    <property type="entry name" value="OrsD"/>
    <property type="match status" value="1"/>
</dbReference>
<dbReference type="Proteomes" id="UP001213681">
    <property type="component" value="Unassembled WGS sequence"/>
</dbReference>
<dbReference type="RefSeq" id="XP_056767866.1">
    <property type="nucleotide sequence ID" value="XM_056907139.1"/>
</dbReference>
<feature type="domain" description="C2H2-type" evidence="2">
    <location>
        <begin position="92"/>
        <end position="113"/>
    </location>
</feature>
<evidence type="ECO:0000256" key="1">
    <source>
        <dbReference type="SAM" id="MobiDB-lite"/>
    </source>
</evidence>
<sequence length="222" mass="25663">MAQHYSAHHYFHHNTEYHLAICKRCEHAVKPPEIIRHLSQRKGHGVPMRVAQRVCNMIHDAWPDVVDEPSIFPTHVKQPIPALAIHKGGIKCRSCAYVCRTTESIRKHWRLEHQFSVYNHSRKPRPSEVQAGQEKREHAMQRVVCQRIFPYGLGSHYIHIRQPGPDCEPAPPPPRADIVDELIQQLEQTYIDSQPRRQTIQAARSTRRTRGSGGRSGPHIYK</sequence>
<accession>A0AAD6CAQ7</accession>
<proteinExistence type="predicted"/>
<reference evidence="3" key="2">
    <citation type="journal article" date="2023" name="IMA Fungus">
        <title>Comparative genomic study of the Penicillium genus elucidates a diverse pangenome and 15 lateral gene transfer events.</title>
        <authorList>
            <person name="Petersen C."/>
            <person name="Sorensen T."/>
            <person name="Nielsen M.R."/>
            <person name="Sondergaard T.E."/>
            <person name="Sorensen J.L."/>
            <person name="Fitzpatrick D.A."/>
            <person name="Frisvad J.C."/>
            <person name="Nielsen K.L."/>
        </authorList>
    </citation>
    <scope>NUCLEOTIDE SEQUENCE</scope>
    <source>
        <strain evidence="3">IBT 16125</strain>
    </source>
</reference>
<evidence type="ECO:0000313" key="4">
    <source>
        <dbReference type="Proteomes" id="UP001213681"/>
    </source>
</evidence>
<evidence type="ECO:0000259" key="2">
    <source>
        <dbReference type="PROSITE" id="PS00028"/>
    </source>
</evidence>
<reference evidence="3" key="1">
    <citation type="submission" date="2022-12" db="EMBL/GenBank/DDBJ databases">
        <authorList>
            <person name="Petersen C."/>
        </authorList>
    </citation>
    <scope>NUCLEOTIDE SEQUENCE</scope>
    <source>
        <strain evidence="3">IBT 16125</strain>
    </source>
</reference>
<dbReference type="InterPro" id="IPR013087">
    <property type="entry name" value="Znf_C2H2_type"/>
</dbReference>